<dbReference type="RefSeq" id="WP_001829330.1">
    <property type="nucleotide sequence ID" value="NZ_AP019721.1"/>
</dbReference>
<dbReference type="InterPro" id="IPR020908">
    <property type="entry name" value="UPF0738"/>
</dbReference>
<dbReference type="Proteomes" id="UP000648077">
    <property type="component" value="Unassembled WGS sequence"/>
</dbReference>
<reference evidence="2" key="2">
    <citation type="submission" date="2020-08" db="EMBL/GenBank/DDBJ databases">
        <title>Changes in the skin microbiome associated with squamous cell carcinoma in transplant recipients.</title>
        <authorList>
            <person name="Zaugg J."/>
            <person name="Krueger A."/>
            <person name="Lachner N."/>
        </authorList>
    </citation>
    <scope>NUCLEOTIDE SEQUENCE</scope>
    <source>
        <strain evidence="2">R5988</strain>
    </source>
</reference>
<evidence type="ECO:0000313" key="3">
    <source>
        <dbReference type="EMBL" id="MBF9303267.1"/>
    </source>
</evidence>
<dbReference type="Proteomes" id="UP000228502">
    <property type="component" value="Unassembled WGS sequence"/>
</dbReference>
<comment type="similarity">
    <text evidence="1">Belongs to the UPF0738 family.</text>
</comment>
<dbReference type="Proteomes" id="UP000622362">
    <property type="component" value="Unassembled WGS sequence"/>
</dbReference>
<dbReference type="AlphaFoldDB" id="A0A0N1EKE5"/>
<dbReference type="EMBL" id="PEJG01000005">
    <property type="protein sequence ID" value="PIH10502.1"/>
    <property type="molecule type" value="Genomic_DNA"/>
</dbReference>
<reference evidence="4 5" key="1">
    <citation type="submission" date="2017-10" db="EMBL/GenBank/DDBJ databases">
        <title>genome sequences of Staph epi in chlorhexidine trial.</title>
        <authorList>
            <person name="Greninger A.L."/>
            <person name="Addetia A."/>
            <person name="Qin X."/>
            <person name="Zerr D."/>
        </authorList>
    </citation>
    <scope>NUCLEOTIDE SEQUENCE [LARGE SCALE GENOMIC DNA]</scope>
    <source>
        <strain evidence="4 5">SCH-17</strain>
    </source>
</reference>
<protein>
    <recommendedName>
        <fullName evidence="1">UPF0738 protein CTJ08_05435</fullName>
    </recommendedName>
</protein>
<dbReference type="OrthoDB" id="2966478at2"/>
<gene>
    <name evidence="4" type="ORF">CTJ08_05435</name>
    <name evidence="2" type="ORF">H3963_10770</name>
    <name evidence="3" type="ORF">I3V53_04080</name>
</gene>
<evidence type="ECO:0000313" key="4">
    <source>
        <dbReference type="EMBL" id="PIH10502.1"/>
    </source>
</evidence>
<dbReference type="KEGG" id="seps:DP17_1985"/>
<reference evidence="3" key="3">
    <citation type="submission" date="2020-11" db="EMBL/GenBank/DDBJ databases">
        <title>Molecular epidemiology and genomic profiles of multidrug-resistant bacteria collected from clinical sources in South Africa.</title>
        <authorList>
            <person name="Asante J."/>
            <person name="Amoako D.G."/>
        </authorList>
    </citation>
    <scope>NUCLEOTIDE SEQUENCE</scope>
    <source>
        <strain evidence="3">C68</strain>
    </source>
</reference>
<proteinExistence type="inferred from homology"/>
<evidence type="ECO:0000313" key="6">
    <source>
        <dbReference type="Proteomes" id="UP000622362"/>
    </source>
</evidence>
<evidence type="ECO:0000313" key="2">
    <source>
        <dbReference type="EMBL" id="MBF2230901.1"/>
    </source>
</evidence>
<evidence type="ECO:0000313" key="5">
    <source>
        <dbReference type="Proteomes" id="UP000228502"/>
    </source>
</evidence>
<organism evidence="3 6">
    <name type="scientific">Staphylococcus epidermidis</name>
    <dbReference type="NCBI Taxonomy" id="1282"/>
    <lineage>
        <taxon>Bacteria</taxon>
        <taxon>Bacillati</taxon>
        <taxon>Bacillota</taxon>
        <taxon>Bacilli</taxon>
        <taxon>Bacillales</taxon>
        <taxon>Staphylococcaceae</taxon>
        <taxon>Staphylococcus</taxon>
    </lineage>
</organism>
<dbReference type="GeneID" id="50019166"/>
<dbReference type="EMBL" id="JACGQI010000021">
    <property type="protein sequence ID" value="MBF2230901.1"/>
    <property type="molecule type" value="Genomic_DNA"/>
</dbReference>
<dbReference type="EMBL" id="JADPYN010000005">
    <property type="protein sequence ID" value="MBF9303267.1"/>
    <property type="molecule type" value="Genomic_DNA"/>
</dbReference>
<name>A0A0N1EKE5_STAEP</name>
<dbReference type="HAMAP" id="MF_01861">
    <property type="entry name" value="UPF0738"/>
    <property type="match status" value="1"/>
</dbReference>
<dbReference type="Pfam" id="PF19785">
    <property type="entry name" value="UPF0738"/>
    <property type="match status" value="1"/>
</dbReference>
<evidence type="ECO:0000256" key="1">
    <source>
        <dbReference type="HAMAP-Rule" id="MF_01861"/>
    </source>
</evidence>
<sequence>MRIYINEIKLKDDGVYCFSEESTEGLEEVGQMLVDSDNYGFAYLLDDGQSYSYLIFVQETWSMLHENRDKRIIINNHLELKHFQEELDYVLNNIEGNNNYGKEFVSAVEKTFELE</sequence>
<accession>A0A0N1EKE5</accession>
<comment type="caution">
    <text evidence="3">The sequence shown here is derived from an EMBL/GenBank/DDBJ whole genome shotgun (WGS) entry which is preliminary data.</text>
</comment>